<reference evidence="3" key="1">
    <citation type="submission" date="2025-08" db="UniProtKB">
        <authorList>
            <consortium name="RefSeq"/>
        </authorList>
    </citation>
    <scope>IDENTIFICATION</scope>
</reference>
<feature type="compositionally biased region" description="Low complexity" evidence="1">
    <location>
        <begin position="339"/>
        <end position="355"/>
    </location>
</feature>
<dbReference type="PANTHER" id="PTHR31198:SF1">
    <property type="entry name" value="CENTROSOMAL AT-AC SPLICING FACTOR"/>
    <property type="match status" value="1"/>
</dbReference>
<evidence type="ECO:0000313" key="3">
    <source>
        <dbReference type="RefSeq" id="XP_012940764.1"/>
    </source>
</evidence>
<protein>
    <submittedName>
        <fullName evidence="3">Coiled-coil domain-containing protein 84</fullName>
    </submittedName>
</protein>
<feature type="compositionally biased region" description="Polar residues" evidence="1">
    <location>
        <begin position="497"/>
        <end position="509"/>
    </location>
</feature>
<evidence type="ECO:0000256" key="1">
    <source>
        <dbReference type="SAM" id="MobiDB-lite"/>
    </source>
</evidence>
<gene>
    <name evidence="3" type="primary">LOC101861967</name>
</gene>
<feature type="region of interest" description="Disordered" evidence="1">
    <location>
        <begin position="253"/>
        <end position="276"/>
    </location>
</feature>
<feature type="region of interest" description="Disordered" evidence="1">
    <location>
        <begin position="475"/>
        <end position="529"/>
    </location>
</feature>
<accession>A0ABM1A4M9</accession>
<feature type="region of interest" description="Disordered" evidence="1">
    <location>
        <begin position="186"/>
        <end position="206"/>
    </location>
</feature>
<feature type="compositionally biased region" description="Basic and acidic residues" evidence="1">
    <location>
        <begin position="482"/>
        <end position="496"/>
    </location>
</feature>
<dbReference type="PANTHER" id="PTHR31198">
    <property type="entry name" value="COILED-COIL DOMAIN-CONTAINING PROTEIN 84"/>
    <property type="match status" value="1"/>
</dbReference>
<sequence length="529" mass="58910">MSSVGSFTQFLYCPLCRISYKKSRKHMYSKRHQEIVLNILKKFSTKIQNAKASVTQPKIRMLTAEDREIFFWCYFCQKDVLVHSFKQSQRGDCVIESGGILEHISGSDHGVCADRFLKENKVELERKQEFVMSSQGYMKFWEAASYACESFVSEKVKALQQITADISGQNLHSQYTLMSATLDKNDGRQSTQGSFVQPGPQQQTRDEATWFDPEAQRKKTERAFGEGLTALDRTQEDDSVGNIYTNALPPWLRADPDADGAATASRKIGPDIGDWDKHKKLKKKSLLRADRTGAKFDRQKEQSDNWLPSFGGVWRHSARTHSVKHFQKRQDLKDPSRPSASSGSLVVRSGLSKSSNSTPTGNPWLIPNCLPTAPSSGSQTESRVNGAVPSSFVSDSGGDGARSVNVRPYVRKQGGCVGSGRSMSDFHASPAEPTGNLASSEESFMDFVGVKPYVRKRRSQNKAAGSVAMNSYPYPTVYGGGEQDRWRRQVSGDHYRPSSSRQQADSTYSKGDREDSSFSLISTPVLHLK</sequence>
<proteinExistence type="predicted"/>
<evidence type="ECO:0000313" key="2">
    <source>
        <dbReference type="Proteomes" id="UP000694888"/>
    </source>
</evidence>
<name>A0ABM1A4M9_APLCA</name>
<dbReference type="Proteomes" id="UP000694888">
    <property type="component" value="Unplaced"/>
</dbReference>
<feature type="region of interest" description="Disordered" evidence="1">
    <location>
        <begin position="321"/>
        <end position="405"/>
    </location>
</feature>
<feature type="compositionally biased region" description="Polar residues" evidence="1">
    <location>
        <begin position="373"/>
        <end position="383"/>
    </location>
</feature>
<keyword evidence="2" id="KW-1185">Reference proteome</keyword>
<feature type="compositionally biased region" description="Polar residues" evidence="1">
    <location>
        <begin position="188"/>
        <end position="203"/>
    </location>
</feature>
<dbReference type="GeneID" id="101861967"/>
<dbReference type="Pfam" id="PF14968">
    <property type="entry name" value="CCDC84"/>
    <property type="match status" value="1"/>
</dbReference>
<dbReference type="InterPro" id="IPR028015">
    <property type="entry name" value="CCDC84-like"/>
</dbReference>
<organism evidence="2 3">
    <name type="scientific">Aplysia californica</name>
    <name type="common">California sea hare</name>
    <dbReference type="NCBI Taxonomy" id="6500"/>
    <lineage>
        <taxon>Eukaryota</taxon>
        <taxon>Metazoa</taxon>
        <taxon>Spiralia</taxon>
        <taxon>Lophotrochozoa</taxon>
        <taxon>Mollusca</taxon>
        <taxon>Gastropoda</taxon>
        <taxon>Heterobranchia</taxon>
        <taxon>Euthyneura</taxon>
        <taxon>Tectipleura</taxon>
        <taxon>Aplysiida</taxon>
        <taxon>Aplysioidea</taxon>
        <taxon>Aplysiidae</taxon>
        <taxon>Aplysia</taxon>
    </lineage>
</organism>
<dbReference type="RefSeq" id="XP_012940764.1">
    <property type="nucleotide sequence ID" value="XM_013085310.2"/>
</dbReference>